<sequence>MMPKDYWATPQAPRRRPIGIIDIGSNTVRLVVYDGLHRTPMALFNEKATCALGLTLESTGHLNPDGVPLAYAAIERFVRLANEMDLERLDVLATAACRDAKDGPAFLAEIERRCKVRVQLLSGEDEARRAAYGVMCSLTNADGLVCDLGGGSLELVVVDSMTCHAFTTLPLGVLRLASNSGGDSQKAATMIDQRLASVDFLDQVKGRHLYAVGGSWRALAQIMIDQMNYPLHVLDNFSLPADKALAMLNQIIQQGRKLIERVKNVSRKRIPNLPLAAQLLARLIEMAQPDQVVFSVYGMREGQFFLSLPKDMQDGDPLLSAASEWARAAGRFPEHGSELMDWMQPLFPGETAHLARLRQAACLLGDIFWSEHPDYRAEQAFLRILRLPFMGIDHTDRAALALAVYFRYTSDDSLEVVQQALALLPAERIARVRTIGAALRLGHTLSGGVPGLLSRTRLEKGAQVLMLAVPVDDPVFLPESFEKRLIRLAEEVRLPPRLARI</sequence>
<dbReference type="Gene3D" id="3.30.420.150">
    <property type="entry name" value="Exopolyphosphatase. Domain 2"/>
    <property type="match status" value="1"/>
</dbReference>
<dbReference type="SUPFAM" id="SSF109604">
    <property type="entry name" value="HD-domain/PDEase-like"/>
    <property type="match status" value="1"/>
</dbReference>
<dbReference type="Pfam" id="PF02541">
    <property type="entry name" value="Ppx-GppA"/>
    <property type="match status" value="1"/>
</dbReference>
<dbReference type="InterPro" id="IPR050273">
    <property type="entry name" value="GppA/Ppx_hydrolase"/>
</dbReference>
<dbReference type="PANTHER" id="PTHR30005">
    <property type="entry name" value="EXOPOLYPHOSPHATASE"/>
    <property type="match status" value="1"/>
</dbReference>
<name>A0A1N7PCA2_9PROT</name>
<dbReference type="STRING" id="80876.SAMN05421779_106218"/>
<evidence type="ECO:0000313" key="3">
    <source>
        <dbReference type="EMBL" id="SIT08211.1"/>
    </source>
</evidence>
<evidence type="ECO:0000313" key="4">
    <source>
        <dbReference type="Proteomes" id="UP000185678"/>
    </source>
</evidence>
<dbReference type="EMBL" id="FTOA01000006">
    <property type="protein sequence ID" value="SIT08211.1"/>
    <property type="molecule type" value="Genomic_DNA"/>
</dbReference>
<organism evidence="3 4">
    <name type="scientific">Insolitispirillum peregrinum</name>
    <dbReference type="NCBI Taxonomy" id="80876"/>
    <lineage>
        <taxon>Bacteria</taxon>
        <taxon>Pseudomonadati</taxon>
        <taxon>Pseudomonadota</taxon>
        <taxon>Alphaproteobacteria</taxon>
        <taxon>Rhodospirillales</taxon>
        <taxon>Novispirillaceae</taxon>
        <taxon>Insolitispirillum</taxon>
    </lineage>
</organism>
<evidence type="ECO:0000259" key="2">
    <source>
        <dbReference type="Pfam" id="PF21697"/>
    </source>
</evidence>
<dbReference type="Proteomes" id="UP000185678">
    <property type="component" value="Unassembled WGS sequence"/>
</dbReference>
<feature type="domain" description="Exopolyphosphatase C-terminal" evidence="2">
    <location>
        <begin position="318"/>
        <end position="490"/>
    </location>
</feature>
<dbReference type="GO" id="GO:0016462">
    <property type="term" value="F:pyrophosphatase activity"/>
    <property type="evidence" value="ECO:0007669"/>
    <property type="project" value="TreeGrafter"/>
</dbReference>
<evidence type="ECO:0000259" key="1">
    <source>
        <dbReference type="Pfam" id="PF02541"/>
    </source>
</evidence>
<dbReference type="Gene3D" id="1.10.3210.10">
    <property type="entry name" value="Hypothetical protein af1432"/>
    <property type="match status" value="1"/>
</dbReference>
<protein>
    <submittedName>
        <fullName evidence="3">Exopolyphosphatase / guanosine-5'-triphosphate,3'-diphosphate pyrophosphatase</fullName>
    </submittedName>
</protein>
<dbReference type="InterPro" id="IPR043129">
    <property type="entry name" value="ATPase_NBD"/>
</dbReference>
<accession>A0A1N7PCA2</accession>
<dbReference type="Gene3D" id="3.30.420.40">
    <property type="match status" value="1"/>
</dbReference>
<gene>
    <name evidence="3" type="ORF">SAMN05421779_106218</name>
</gene>
<dbReference type="InterPro" id="IPR048951">
    <property type="entry name" value="Ppx_C"/>
</dbReference>
<feature type="domain" description="Ppx/GppA phosphatase N-terminal" evidence="1">
    <location>
        <begin position="40"/>
        <end position="310"/>
    </location>
</feature>
<dbReference type="CDD" id="cd24052">
    <property type="entry name" value="ASKHA_NBD_HpPPX-GppA-like"/>
    <property type="match status" value="1"/>
</dbReference>
<dbReference type="SUPFAM" id="SSF53067">
    <property type="entry name" value="Actin-like ATPase domain"/>
    <property type="match status" value="2"/>
</dbReference>
<dbReference type="Pfam" id="PF21697">
    <property type="entry name" value="Ppx_C"/>
    <property type="match status" value="1"/>
</dbReference>
<dbReference type="AlphaFoldDB" id="A0A1N7PCA2"/>
<dbReference type="PANTHER" id="PTHR30005:SF0">
    <property type="entry name" value="RETROGRADE REGULATION PROTEIN 2"/>
    <property type="match status" value="1"/>
</dbReference>
<keyword evidence="4" id="KW-1185">Reference proteome</keyword>
<dbReference type="RefSeq" id="WP_076401521.1">
    <property type="nucleotide sequence ID" value="NZ_FTOA01000006.1"/>
</dbReference>
<reference evidence="3 4" key="1">
    <citation type="submission" date="2017-01" db="EMBL/GenBank/DDBJ databases">
        <authorList>
            <person name="Mah S.A."/>
            <person name="Swanson W.J."/>
            <person name="Moy G.W."/>
            <person name="Vacquier V.D."/>
        </authorList>
    </citation>
    <scope>NUCLEOTIDE SEQUENCE [LARGE SCALE GENOMIC DNA]</scope>
    <source>
        <strain evidence="3 4">DSM 11589</strain>
    </source>
</reference>
<proteinExistence type="predicted"/>
<dbReference type="InterPro" id="IPR003695">
    <property type="entry name" value="Ppx_GppA_N"/>
</dbReference>